<proteinExistence type="predicted"/>
<feature type="region of interest" description="Disordered" evidence="1">
    <location>
        <begin position="1"/>
        <end position="145"/>
    </location>
</feature>
<evidence type="ECO:0000313" key="2">
    <source>
        <dbReference type="EMBL" id="NDV37674.1"/>
    </source>
</evidence>
<evidence type="ECO:0000256" key="1">
    <source>
        <dbReference type="SAM" id="MobiDB-lite"/>
    </source>
</evidence>
<organism evidence="2">
    <name type="scientific">Arcella intermedia</name>
    <dbReference type="NCBI Taxonomy" id="1963864"/>
    <lineage>
        <taxon>Eukaryota</taxon>
        <taxon>Amoebozoa</taxon>
        <taxon>Tubulinea</taxon>
        <taxon>Elardia</taxon>
        <taxon>Arcellinida</taxon>
        <taxon>Sphaerothecina</taxon>
        <taxon>Arcellidae</taxon>
        <taxon>Arcella</taxon>
    </lineage>
</organism>
<feature type="compositionally biased region" description="Pro residues" evidence="1">
    <location>
        <begin position="10"/>
        <end position="20"/>
    </location>
</feature>
<name>A0A6B2LL00_9EUKA</name>
<feature type="compositionally biased region" description="Basic and acidic residues" evidence="1">
    <location>
        <begin position="76"/>
        <end position="89"/>
    </location>
</feature>
<sequence length="145" mass="16338">MARDPQEPLLQPPRHCPLRPPRQGGEGPGGRRLHLRNPRPPKATSPRRRHRCAQLHKVHLRPVRRPRRGGSRPQPRRGEGIPLPEDHHGQRPRQHGELPTPPQLEDTRSEGTQTSKDSSLPRGLPGDTPQYHKSLAPIAGFPSRL</sequence>
<feature type="compositionally biased region" description="Basic residues" evidence="1">
    <location>
        <begin position="31"/>
        <end position="70"/>
    </location>
</feature>
<dbReference type="EMBL" id="GIBP01008705">
    <property type="protein sequence ID" value="NDV37674.1"/>
    <property type="molecule type" value="Transcribed_RNA"/>
</dbReference>
<protein>
    <submittedName>
        <fullName evidence="2">Uncharacterized protein</fullName>
    </submittedName>
</protein>
<reference evidence="2" key="1">
    <citation type="journal article" date="2020" name="J. Eukaryot. Microbiol.">
        <title>De novo Sequencing, Assembly and Annotation of the Transcriptome for the Free-Living Testate Amoeba Arcella intermedia.</title>
        <authorList>
            <person name="Ribeiro G.M."/>
            <person name="Porfirio-Sousa A.L."/>
            <person name="Maurer-Alcala X.X."/>
            <person name="Katz L.A."/>
            <person name="Lahr D.J.G."/>
        </authorList>
    </citation>
    <scope>NUCLEOTIDE SEQUENCE</scope>
</reference>
<accession>A0A6B2LL00</accession>
<dbReference type="AlphaFoldDB" id="A0A6B2LL00"/>